<dbReference type="PRINTS" id="PR00119">
    <property type="entry name" value="CATATPASE"/>
</dbReference>
<dbReference type="Gene3D" id="3.40.50.1000">
    <property type="entry name" value="HAD superfamily/HAD-like"/>
    <property type="match status" value="1"/>
</dbReference>
<feature type="transmembrane region" description="Helical" evidence="13">
    <location>
        <begin position="419"/>
        <end position="438"/>
    </location>
</feature>
<evidence type="ECO:0000256" key="8">
    <source>
        <dbReference type="ARBA" id="ARBA00022842"/>
    </source>
</evidence>
<sequence length="795" mass="89282">MQNQTEEKTCYHCHDVLPNTVFYADEHAFCCNGCKQVYQLLSAHSLGSYYEQDARAGIRPNAVLQENFAVLDDEELRKKYIDFQEGSIVKITLHLPQIHCASCIFLLEHLHRLNEGILRSTIHFPKKTATITINLEQIKLSELAVLLTKIGYEPDFKVIDKSTGTFNKRLLFQLGIAGFAFGSIMLWSFPEYLGIDHTYSGIRNLSSYLSFAVSIPVLLFSAQDYFKSAMAGIRLRSLNLDIPIAIGILALYIRSCVAIFNQEGPGYMDSFAAFIFFLLIGKWFQGKTYQWLSFERDFRSYFPVAVIKKMGDHTVLCSIDELQVGDEILIRNEEIIPCDCILLSDKATLDYSFVSGEADWIEKKKGDLLYAGGKSMGETVRLVVSKTTERSILTQLWNDGHSKKTELFFQTRQDRISKYFIAAVIGLALAASIAWIWIDPVQIPEIVTAILIVACPCALALSVPFVYGNMLRILGKKGFYLRNTAIIERIQQCNYLVFDKTGTLTEQDHKQIHYNGKALTKSDKETLFQMTKHAVHPYAKAIHVLLSESMTDFESDQQAIEITGKGISMNGFQLGSAAFVGLKEQNTDESAVYFAREGELVGTFLFQSKLRHQLKELIRNLGPTYSLAVVSGDKPKDLDLLRTIFPSGTEFRFEQQPLQKKEFIQGLQAKGNYTLMIGDGLNDAGALNEAFVGIALSEDLVRFTPASDAILKAENLKYLDSYLHYIRNGKRFLRICFAFSLCYNLTGIGFAVSGQLTPFVATILMPLSSITVVSLATFLTLRRELPPHKTGSASE</sequence>
<evidence type="ECO:0000256" key="11">
    <source>
        <dbReference type="ARBA" id="ARBA00023065"/>
    </source>
</evidence>
<dbReference type="InterPro" id="IPR023214">
    <property type="entry name" value="HAD_sf"/>
</dbReference>
<keyword evidence="3" id="KW-0813">Transport</keyword>
<evidence type="ECO:0000256" key="3">
    <source>
        <dbReference type="ARBA" id="ARBA00022448"/>
    </source>
</evidence>
<dbReference type="SUPFAM" id="SSF81653">
    <property type="entry name" value="Calcium ATPase, transduction domain A"/>
    <property type="match status" value="1"/>
</dbReference>
<feature type="transmembrane region" description="Helical" evidence="13">
    <location>
        <begin position="238"/>
        <end position="260"/>
    </location>
</feature>
<keyword evidence="11" id="KW-0406">Ion transport</keyword>
<organism evidence="16 17">
    <name type="scientific">Fluviicola chungangensis</name>
    <dbReference type="NCBI Taxonomy" id="2597671"/>
    <lineage>
        <taxon>Bacteria</taxon>
        <taxon>Pseudomonadati</taxon>
        <taxon>Bacteroidota</taxon>
        <taxon>Flavobacteriia</taxon>
        <taxon>Flavobacteriales</taxon>
        <taxon>Crocinitomicaceae</taxon>
        <taxon>Fluviicola</taxon>
    </lineage>
</organism>
<evidence type="ECO:0000256" key="9">
    <source>
        <dbReference type="ARBA" id="ARBA00022967"/>
    </source>
</evidence>
<evidence type="ECO:0000256" key="6">
    <source>
        <dbReference type="ARBA" id="ARBA00022692"/>
    </source>
</evidence>
<proteinExistence type="inferred from homology"/>
<dbReference type="Gene3D" id="2.70.150.10">
    <property type="entry name" value="Calcium-transporting ATPase, cytoplasmic transduction domain A"/>
    <property type="match status" value="1"/>
</dbReference>
<dbReference type="InterPro" id="IPR008250">
    <property type="entry name" value="ATPase_P-typ_transduc_dom_A_sf"/>
</dbReference>
<dbReference type="InterPro" id="IPR001757">
    <property type="entry name" value="P_typ_ATPase"/>
</dbReference>
<dbReference type="NCBIfam" id="TIGR01494">
    <property type="entry name" value="ATPase_P-type"/>
    <property type="match status" value="1"/>
</dbReference>
<keyword evidence="7" id="KW-0479">Metal-binding</keyword>
<dbReference type="RefSeq" id="WP_144333072.1">
    <property type="nucleotide sequence ID" value="NZ_VLPL01000004.1"/>
</dbReference>
<evidence type="ECO:0000256" key="2">
    <source>
        <dbReference type="ARBA" id="ARBA00006024"/>
    </source>
</evidence>
<evidence type="ECO:0000256" key="13">
    <source>
        <dbReference type="SAM" id="Phobius"/>
    </source>
</evidence>
<dbReference type="GO" id="GO:0043682">
    <property type="term" value="F:P-type divalent copper transporter activity"/>
    <property type="evidence" value="ECO:0007669"/>
    <property type="project" value="TreeGrafter"/>
</dbReference>
<keyword evidence="10 13" id="KW-1133">Transmembrane helix</keyword>
<dbReference type="Gene3D" id="3.30.70.100">
    <property type="match status" value="1"/>
</dbReference>
<feature type="transmembrane region" description="Helical" evidence="13">
    <location>
        <begin position="759"/>
        <end position="781"/>
    </location>
</feature>
<dbReference type="Pfam" id="PF12156">
    <property type="entry name" value="ATPase-cat_bd"/>
    <property type="match status" value="1"/>
</dbReference>
<dbReference type="PANTHER" id="PTHR43520:SF5">
    <property type="entry name" value="CATION-TRANSPORTING P-TYPE ATPASE-RELATED"/>
    <property type="match status" value="1"/>
</dbReference>
<dbReference type="PANTHER" id="PTHR43520">
    <property type="entry name" value="ATP7, ISOFORM B"/>
    <property type="match status" value="1"/>
</dbReference>
<comment type="similarity">
    <text evidence="2">Belongs to the cation transport ATPase (P-type) (TC 3.A.3) family. Type IB subfamily.</text>
</comment>
<dbReference type="AlphaFoldDB" id="A0A556MYF4"/>
<dbReference type="InterPro" id="IPR036412">
    <property type="entry name" value="HAD-like_sf"/>
</dbReference>
<name>A0A556MYF4_9FLAO</name>
<feature type="transmembrane region" description="Helical" evidence="13">
    <location>
        <begin position="444"/>
        <end position="467"/>
    </location>
</feature>
<evidence type="ECO:0000259" key="15">
    <source>
        <dbReference type="Pfam" id="PF12156"/>
    </source>
</evidence>
<dbReference type="GO" id="GO:0055070">
    <property type="term" value="P:copper ion homeostasis"/>
    <property type="evidence" value="ECO:0007669"/>
    <property type="project" value="TreeGrafter"/>
</dbReference>
<keyword evidence="4" id="KW-1003">Cell membrane</keyword>
<dbReference type="Pfam" id="PF00122">
    <property type="entry name" value="E1-E2_ATPase"/>
    <property type="match status" value="1"/>
</dbReference>
<dbReference type="SUPFAM" id="SSF55008">
    <property type="entry name" value="HMA, heavy metal-associated domain"/>
    <property type="match status" value="1"/>
</dbReference>
<dbReference type="Proteomes" id="UP000316008">
    <property type="component" value="Unassembled WGS sequence"/>
</dbReference>
<dbReference type="InterPro" id="IPR021993">
    <property type="entry name" value="ATPase-cat-bd"/>
</dbReference>
<dbReference type="InterPro" id="IPR036163">
    <property type="entry name" value="HMA_dom_sf"/>
</dbReference>
<evidence type="ECO:0000256" key="4">
    <source>
        <dbReference type="ARBA" id="ARBA00022475"/>
    </source>
</evidence>
<evidence type="ECO:0000256" key="1">
    <source>
        <dbReference type="ARBA" id="ARBA00004651"/>
    </source>
</evidence>
<dbReference type="GO" id="GO:0005886">
    <property type="term" value="C:plasma membrane"/>
    <property type="evidence" value="ECO:0007669"/>
    <property type="project" value="UniProtKB-SubCell"/>
</dbReference>
<dbReference type="EMBL" id="VLPL01000004">
    <property type="protein sequence ID" value="TSJ44950.1"/>
    <property type="molecule type" value="Genomic_DNA"/>
</dbReference>
<dbReference type="SUPFAM" id="SSF56784">
    <property type="entry name" value="HAD-like"/>
    <property type="match status" value="1"/>
</dbReference>
<comment type="caution">
    <text evidence="16">The sequence shown here is derived from an EMBL/GenBank/DDBJ whole genome shotgun (WGS) entry which is preliminary data.</text>
</comment>
<feature type="domain" description="Putative metal-binding" evidence="15">
    <location>
        <begin position="9"/>
        <end position="84"/>
    </location>
</feature>
<keyword evidence="12 13" id="KW-0472">Membrane</keyword>
<keyword evidence="8" id="KW-0460">Magnesium</keyword>
<dbReference type="GO" id="GO:0005507">
    <property type="term" value="F:copper ion binding"/>
    <property type="evidence" value="ECO:0007669"/>
    <property type="project" value="TreeGrafter"/>
</dbReference>
<dbReference type="InterPro" id="IPR023299">
    <property type="entry name" value="ATPase_P-typ_cyto_dom_N"/>
</dbReference>
<feature type="transmembrane region" description="Helical" evidence="13">
    <location>
        <begin position="732"/>
        <end position="753"/>
    </location>
</feature>
<evidence type="ECO:0000259" key="14">
    <source>
        <dbReference type="Pfam" id="PF00122"/>
    </source>
</evidence>
<dbReference type="OrthoDB" id="1521937at2"/>
<dbReference type="Gene3D" id="3.40.1110.10">
    <property type="entry name" value="Calcium-transporting ATPase, cytoplasmic domain N"/>
    <property type="match status" value="1"/>
</dbReference>
<evidence type="ECO:0000313" key="17">
    <source>
        <dbReference type="Proteomes" id="UP000316008"/>
    </source>
</evidence>
<evidence type="ECO:0000256" key="12">
    <source>
        <dbReference type="ARBA" id="ARBA00023136"/>
    </source>
</evidence>
<evidence type="ECO:0000256" key="10">
    <source>
        <dbReference type="ARBA" id="ARBA00022989"/>
    </source>
</evidence>
<evidence type="ECO:0000256" key="7">
    <source>
        <dbReference type="ARBA" id="ARBA00022723"/>
    </source>
</evidence>
<keyword evidence="17" id="KW-1185">Reference proteome</keyword>
<accession>A0A556MYF4</accession>
<keyword evidence="9" id="KW-1278">Translocase</keyword>
<feature type="transmembrane region" description="Helical" evidence="13">
    <location>
        <begin position="266"/>
        <end position="284"/>
    </location>
</feature>
<dbReference type="Pfam" id="PF00702">
    <property type="entry name" value="Hydrolase"/>
    <property type="match status" value="1"/>
</dbReference>
<gene>
    <name evidence="16" type="ORF">FO442_10160</name>
</gene>
<comment type="subcellular location">
    <subcellularLocation>
        <location evidence="1">Cell membrane</location>
        <topology evidence="1">Multi-pass membrane protein</topology>
    </subcellularLocation>
</comment>
<feature type="domain" description="P-type ATPase A" evidence="14">
    <location>
        <begin position="311"/>
        <end position="397"/>
    </location>
</feature>
<keyword evidence="6 13" id="KW-0812">Transmembrane</keyword>
<dbReference type="InterPro" id="IPR023298">
    <property type="entry name" value="ATPase_P-typ_TM_dom_sf"/>
</dbReference>
<dbReference type="GO" id="GO:0005524">
    <property type="term" value="F:ATP binding"/>
    <property type="evidence" value="ECO:0007669"/>
    <property type="project" value="InterPro"/>
</dbReference>
<feature type="transmembrane region" description="Helical" evidence="13">
    <location>
        <begin position="170"/>
        <end position="188"/>
    </location>
</feature>
<keyword evidence="5" id="KW-0597">Phosphoprotein</keyword>
<dbReference type="GO" id="GO:0016887">
    <property type="term" value="F:ATP hydrolysis activity"/>
    <property type="evidence" value="ECO:0007669"/>
    <property type="project" value="InterPro"/>
</dbReference>
<dbReference type="InterPro" id="IPR018303">
    <property type="entry name" value="ATPase_P-typ_P_site"/>
</dbReference>
<dbReference type="SUPFAM" id="SSF81665">
    <property type="entry name" value="Calcium ATPase, transmembrane domain M"/>
    <property type="match status" value="1"/>
</dbReference>
<evidence type="ECO:0000313" key="16">
    <source>
        <dbReference type="EMBL" id="TSJ44950.1"/>
    </source>
</evidence>
<dbReference type="InterPro" id="IPR059000">
    <property type="entry name" value="ATPase_P-type_domA"/>
</dbReference>
<protein>
    <submittedName>
        <fullName evidence="16">HAD-IC family P-type ATPase</fullName>
    </submittedName>
</protein>
<dbReference type="PROSITE" id="PS00154">
    <property type="entry name" value="ATPASE_E1_E2"/>
    <property type="match status" value="1"/>
</dbReference>
<evidence type="ECO:0000256" key="5">
    <source>
        <dbReference type="ARBA" id="ARBA00022553"/>
    </source>
</evidence>
<feature type="transmembrane region" description="Helical" evidence="13">
    <location>
        <begin position="208"/>
        <end position="226"/>
    </location>
</feature>
<reference evidence="16 17" key="1">
    <citation type="submission" date="2019-07" db="EMBL/GenBank/DDBJ databases">
        <authorList>
            <person name="Huq M.A."/>
        </authorList>
    </citation>
    <scope>NUCLEOTIDE SEQUENCE [LARGE SCALE GENOMIC DNA]</scope>
    <source>
        <strain evidence="16 17">MAH-3</strain>
    </source>
</reference>